<dbReference type="HAMAP" id="MF_01384">
    <property type="entry name" value="UreD"/>
    <property type="match status" value="1"/>
</dbReference>
<dbReference type="Proteomes" id="UP000437709">
    <property type="component" value="Unassembled WGS sequence"/>
</dbReference>
<dbReference type="Pfam" id="PF01774">
    <property type="entry name" value="UreD"/>
    <property type="match status" value="1"/>
</dbReference>
<keyword evidence="5" id="KW-1185">Reference proteome</keyword>
<evidence type="ECO:0000313" key="4">
    <source>
        <dbReference type="EMBL" id="MPV38048.1"/>
    </source>
</evidence>
<reference evidence="4 5" key="1">
    <citation type="submission" date="2019-10" db="EMBL/GenBank/DDBJ databases">
        <title>Georgenia wutianyii sp. nov. and Georgenia yuyongxinii sp. nov. isolated from plateau pika (Ochotona curzoniae) in the Qinghai-Tibet plateau of China.</title>
        <authorList>
            <person name="Tian Z."/>
        </authorList>
    </citation>
    <scope>NUCLEOTIDE SEQUENCE [LARGE SCALE GENOMIC DNA]</scope>
    <source>
        <strain evidence="4 5">JCM 19765</strain>
    </source>
</reference>
<accession>A0A6N7ELR1</accession>
<comment type="subcellular location">
    <subcellularLocation>
        <location evidence="2">Cytoplasm</location>
    </subcellularLocation>
</comment>
<keyword evidence="2" id="KW-0996">Nickel insertion</keyword>
<feature type="compositionally biased region" description="Low complexity" evidence="3">
    <location>
        <begin position="46"/>
        <end position="67"/>
    </location>
</feature>
<comment type="caution">
    <text evidence="4">The sequence shown here is derived from an EMBL/GenBank/DDBJ whole genome shotgun (WGS) entry which is preliminary data.</text>
</comment>
<protein>
    <recommendedName>
        <fullName evidence="2">Urease accessory protein UreD</fullName>
    </recommendedName>
</protein>
<feature type="compositionally biased region" description="Low complexity" evidence="3">
    <location>
        <begin position="27"/>
        <end position="36"/>
    </location>
</feature>
<gene>
    <name evidence="2" type="primary">ureD</name>
    <name evidence="4" type="ORF">GB881_13510</name>
</gene>
<dbReference type="OrthoDB" id="8677206at2"/>
<dbReference type="EMBL" id="WHPC01000060">
    <property type="protein sequence ID" value="MPV38048.1"/>
    <property type="molecule type" value="Genomic_DNA"/>
</dbReference>
<evidence type="ECO:0000256" key="2">
    <source>
        <dbReference type="HAMAP-Rule" id="MF_01384"/>
    </source>
</evidence>
<dbReference type="InterPro" id="IPR002669">
    <property type="entry name" value="UreD"/>
</dbReference>
<organism evidence="4 5">
    <name type="scientific">Georgenia subflava</name>
    <dbReference type="NCBI Taxonomy" id="1622177"/>
    <lineage>
        <taxon>Bacteria</taxon>
        <taxon>Bacillati</taxon>
        <taxon>Actinomycetota</taxon>
        <taxon>Actinomycetes</taxon>
        <taxon>Micrococcales</taxon>
        <taxon>Bogoriellaceae</taxon>
        <taxon>Georgenia</taxon>
    </lineage>
</organism>
<dbReference type="GO" id="GO:0005737">
    <property type="term" value="C:cytoplasm"/>
    <property type="evidence" value="ECO:0007669"/>
    <property type="project" value="UniProtKB-SubCell"/>
</dbReference>
<comment type="similarity">
    <text evidence="2">Belongs to the UreD family.</text>
</comment>
<proteinExistence type="inferred from homology"/>
<sequence length="321" mass="33191">MNPPPSSPWLSAISSSERPVHGTVTQTQAGATAAGRTPPPAPPREPGIAPRAAMHARAAVSTARSGPPEGGPTGRTRLVRMRSQAPLVLRPTVLVRDEPGAIAGPQPARVSVAAGAAGPIGGDHLSLDIDVGPGSTLVLGEISARLLLPGPHAEQSRSTTTVRVDRGGTLIWLPQPMIAATGCRHLNDVHVELAEGARLLLREEVVLGRHEEVPGTLAQHVRVRRAGRPLYDQRLDFGPEAIGWDSPAVAGSSRALGSVLVVDPSWADATPPAQPLGEDAAVLPLSGPAVLISATSPDSLTLRRALTTGLRSLGHPWAPSV</sequence>
<dbReference type="AlphaFoldDB" id="A0A6N7ELR1"/>
<keyword evidence="1 2" id="KW-0143">Chaperone</keyword>
<evidence type="ECO:0000256" key="1">
    <source>
        <dbReference type="ARBA" id="ARBA00023186"/>
    </source>
</evidence>
<dbReference type="GO" id="GO:0016151">
    <property type="term" value="F:nickel cation binding"/>
    <property type="evidence" value="ECO:0007669"/>
    <property type="project" value="UniProtKB-UniRule"/>
</dbReference>
<comment type="function">
    <text evidence="2">Required for maturation of urease via the functional incorporation of the urease nickel metallocenter.</text>
</comment>
<evidence type="ECO:0000256" key="3">
    <source>
        <dbReference type="SAM" id="MobiDB-lite"/>
    </source>
</evidence>
<comment type="subunit">
    <text evidence="2">UreD, UreF and UreG form a complex that acts as a GTP-hydrolysis-dependent molecular chaperone, activating the urease apoprotein by helping to assemble the nickel containing metallocenter of UreC. The UreE protein probably delivers the nickel.</text>
</comment>
<name>A0A6N7ELR1_9MICO</name>
<keyword evidence="2" id="KW-0963">Cytoplasm</keyword>
<feature type="region of interest" description="Disordered" evidence="3">
    <location>
        <begin position="1"/>
        <end position="77"/>
    </location>
</feature>
<evidence type="ECO:0000313" key="5">
    <source>
        <dbReference type="Proteomes" id="UP000437709"/>
    </source>
</evidence>